<gene>
    <name evidence="1" type="ORF">GJ746_10835</name>
</gene>
<dbReference type="AlphaFoldDB" id="A0A6B8MN09"/>
<organism evidence="1 2">
    <name type="scientific">Klebsiella oxytoca</name>
    <dbReference type="NCBI Taxonomy" id="571"/>
    <lineage>
        <taxon>Bacteria</taxon>
        <taxon>Pseudomonadati</taxon>
        <taxon>Pseudomonadota</taxon>
        <taxon>Gammaproteobacteria</taxon>
        <taxon>Enterobacterales</taxon>
        <taxon>Enterobacteriaceae</taxon>
        <taxon>Klebsiella/Raoultella group</taxon>
        <taxon>Klebsiella</taxon>
    </lineage>
</organism>
<proteinExistence type="predicted"/>
<evidence type="ECO:0000313" key="2">
    <source>
        <dbReference type="Proteomes" id="UP000427108"/>
    </source>
</evidence>
<sequence>MDINNVIAELNKDWFDRFTFSSVSTSINGLEFIQNYHVNYERRPDPESKFIVHGTDTYMLAINHLCAFFIHLIRNNHDGIFTPLQDCSLYELSKRILIAKSELQFLKPVFTQDIGVKSKIESFKDRYEKHQMVFLDASVEINHGLHKFNMNGVVNMRDELF</sequence>
<dbReference type="EMBL" id="CP046115">
    <property type="protein sequence ID" value="QGN37772.1"/>
    <property type="molecule type" value="Genomic_DNA"/>
</dbReference>
<protein>
    <submittedName>
        <fullName evidence="1">Uncharacterized protein</fullName>
    </submittedName>
</protein>
<reference evidence="1 2" key="1">
    <citation type="submission" date="2019-11" db="EMBL/GenBank/DDBJ databases">
        <title>Isolation and Application of One Kind of P-Hydroxybenzoic Acid Degrading Bacterium in Mitigating Cropping Obstacle of Cucumber.</title>
        <authorList>
            <person name="Wu F."/>
            <person name="An Y."/>
        </authorList>
    </citation>
    <scope>NUCLEOTIDE SEQUENCE [LARGE SCALE GENOMIC DNA]</scope>
    <source>
        <strain evidence="1 2">P620</strain>
    </source>
</reference>
<name>A0A6B8MN09_KLEOX</name>
<dbReference type="RefSeq" id="WP_154680201.1">
    <property type="nucleotide sequence ID" value="NZ_CP046115.1"/>
</dbReference>
<accession>A0A6B8MN09</accession>
<evidence type="ECO:0000313" key="1">
    <source>
        <dbReference type="EMBL" id="QGN37772.1"/>
    </source>
</evidence>
<dbReference type="Proteomes" id="UP000427108">
    <property type="component" value="Chromosome"/>
</dbReference>